<sequence length="916" mass="102698">MARGEELHPCDSPRGGAGQKEKIFVSVRLRPASERERARKDIVTDWECVNSTTIFFKSSIPERSLFPSAHMFDRVFGSDCSTREVYEEGAKEVALAVLDGINSSIFAYGQTSSGKTYTMSGITKYTVADIFDYMEKHPGREYTLKFSAIEIYNESVRDLLSADSLPLRLLDDPEKGTVIEKLIEETIEDQDHFHELISICEAQRQIGETSLNEMSSRSHQILRLTVVSSESAYGGAENAGTLAASVNFVDLAGSERASQTLSAGQRLKEGSHINRSLLTLGTVIRKLSTGRNSHIPYRDSKLTRILQNSLGGNAKTAIICTLNPARSHVEQSRNTLLFASCAKEVTMNAHVNIVMSDKTLVKQLQRELARLENEMRGLRSSTPVTIDSAADLKEKELLIAKMEMEIAELTRQRDIAQSKVQELLQEKQYELLNPEERSIVEAMTDQAKLGDNKLAHEPDNRMMERMNSQNLLQFAETAEDNFLLDGSSPRLSLTANNFVELGPDPSKSWEDGCETIGEDTDGCREVKCIEIQERPSEIEKKPDQCVSPPDKLDQKVDIIVPVKGESEKGTDDVNNADADVSYESLKKKIQDMQKTINCLLNLGHMDQSPDSSETDTCSSRSLKVTRSRSCRATLVGLSKSPEEQKTGTPASDGSYNVYQRTESSFSGEVPSSRNLPRKDSRFSGAIHRSNSEDLMSLRDFGFNGMTGLHSKTTRNMVPADRQTQRGQDLDLSTSRGSSHPSIEDWSSEFESRRREIIALWDLCDVPLVHRSYFFLLFRGDPSDAVYIEVELRRLSFLKSTSAPKGSQGTGKSSSSKALSQEREMLSRRILKKHSRKERESLYEKWGVSLNTKQRSLQVARKLWTNTEDIDHSMESAQLVAKLLGMEVTSHVQKEMFELSFSPKPPINKRKSFSWRT</sequence>
<keyword evidence="2" id="KW-1185">Reference proteome</keyword>
<dbReference type="EMBL" id="CM042880">
    <property type="protein sequence ID" value="KAI4389953.1"/>
    <property type="molecule type" value="Genomic_DNA"/>
</dbReference>
<proteinExistence type="predicted"/>
<dbReference type="Proteomes" id="UP001057402">
    <property type="component" value="Chromosome 1"/>
</dbReference>
<accession>A0ACB9SFE1</accession>
<evidence type="ECO:0000313" key="1">
    <source>
        <dbReference type="EMBL" id="KAI4389953.1"/>
    </source>
</evidence>
<gene>
    <name evidence="1" type="ORF">MLD38_002117</name>
</gene>
<protein>
    <submittedName>
        <fullName evidence="1">Uncharacterized protein</fullName>
    </submittedName>
</protein>
<organism evidence="1 2">
    <name type="scientific">Melastoma candidum</name>
    <dbReference type="NCBI Taxonomy" id="119954"/>
    <lineage>
        <taxon>Eukaryota</taxon>
        <taxon>Viridiplantae</taxon>
        <taxon>Streptophyta</taxon>
        <taxon>Embryophyta</taxon>
        <taxon>Tracheophyta</taxon>
        <taxon>Spermatophyta</taxon>
        <taxon>Magnoliopsida</taxon>
        <taxon>eudicotyledons</taxon>
        <taxon>Gunneridae</taxon>
        <taxon>Pentapetalae</taxon>
        <taxon>rosids</taxon>
        <taxon>malvids</taxon>
        <taxon>Myrtales</taxon>
        <taxon>Melastomataceae</taxon>
        <taxon>Melastomatoideae</taxon>
        <taxon>Melastomateae</taxon>
        <taxon>Melastoma</taxon>
    </lineage>
</organism>
<evidence type="ECO:0000313" key="2">
    <source>
        <dbReference type="Proteomes" id="UP001057402"/>
    </source>
</evidence>
<comment type="caution">
    <text evidence="1">The sequence shown here is derived from an EMBL/GenBank/DDBJ whole genome shotgun (WGS) entry which is preliminary data.</text>
</comment>
<name>A0ACB9SFE1_9MYRT</name>
<reference evidence="2" key="1">
    <citation type="journal article" date="2023" name="Front. Plant Sci.">
        <title>Chromosomal-level genome assembly of Melastoma candidum provides insights into trichome evolution.</title>
        <authorList>
            <person name="Zhong Y."/>
            <person name="Wu W."/>
            <person name="Sun C."/>
            <person name="Zou P."/>
            <person name="Liu Y."/>
            <person name="Dai S."/>
            <person name="Zhou R."/>
        </authorList>
    </citation>
    <scope>NUCLEOTIDE SEQUENCE [LARGE SCALE GENOMIC DNA]</scope>
</reference>